<dbReference type="Pfam" id="PF03147">
    <property type="entry name" value="FDX-ACB"/>
    <property type="match status" value="1"/>
</dbReference>
<keyword evidence="7" id="KW-0809">Transit peptide</keyword>
<evidence type="ECO:0000256" key="3">
    <source>
        <dbReference type="ARBA" id="ARBA00022598"/>
    </source>
</evidence>
<dbReference type="InterPro" id="IPR045864">
    <property type="entry name" value="aa-tRNA-synth_II/BPL/LPL"/>
</dbReference>
<comment type="caution">
    <text evidence="13">The sequence shown here is derived from an EMBL/GenBank/DDBJ whole genome shotgun (WGS) entry which is preliminary data.</text>
</comment>
<dbReference type="PROSITE" id="PS50862">
    <property type="entry name" value="AA_TRNA_LIGASE_II"/>
    <property type="match status" value="1"/>
</dbReference>
<feature type="domain" description="Aminoacyl-transfer RNA synthetases class-II family profile" evidence="11">
    <location>
        <begin position="134"/>
        <end position="290"/>
    </location>
</feature>
<dbReference type="SUPFAM" id="SSF54991">
    <property type="entry name" value="Anticodon-binding domain of PheRS"/>
    <property type="match status" value="1"/>
</dbReference>
<sequence>MREYIKIESPEEEKLKKELESKTDVESLRMKRYLNMPDLSRTKLNPINEIVGRIVALPDFKSFDVIEVPEIVPVGISFDLFDFPADHPVRSKSDTYYVDNKNILRTHTTVMWYYYLMNEDIKKRIAGNETIGSFSYGKVYRKDEIDRNHMNVFHQMDGWYLCPRDQKIITVQDLQDVLTKIAQAVFGSDIEYRFNPDTFPYTDPSLEMEIKIGERWVEVLGAGVVKGSVLDKLGVDSSRYSGWAFGFGLERLAIISMALPDIRLLWSQDERVKKQLKLGNKFKEVSKFPPITRDISFVVDKSFVPNNYFDLIRDLGGDLVEEVTLLDKYDNAEKFGPDKKSYTYRIIYRSNERTLQTSEIDPIQEKITKETVDQFGAEIR</sequence>
<evidence type="ECO:0000256" key="4">
    <source>
        <dbReference type="ARBA" id="ARBA00022741"/>
    </source>
</evidence>
<protein>
    <recommendedName>
        <fullName evidence="2">phenylalanine--tRNA ligase</fullName>
        <ecNumber evidence="2">6.1.1.20</ecNumber>
    </recommendedName>
    <alternativeName>
        <fullName evidence="9">Phenylalanyl-tRNA synthetase</fullName>
    </alternativeName>
</protein>
<dbReference type="Gene3D" id="3.30.70.380">
    <property type="entry name" value="Ferrodoxin-fold anticodon-binding domain"/>
    <property type="match status" value="1"/>
</dbReference>
<dbReference type="Proteomes" id="UP000178197">
    <property type="component" value="Unassembled WGS sequence"/>
</dbReference>
<dbReference type="InterPro" id="IPR036690">
    <property type="entry name" value="Fdx_antiC-bd_sf"/>
</dbReference>
<comment type="similarity">
    <text evidence="1">Belongs to the class-II aminoacyl-tRNA synthetase family.</text>
</comment>
<dbReference type="InterPro" id="IPR002319">
    <property type="entry name" value="Phenylalanyl-tRNA_Synthase"/>
</dbReference>
<keyword evidence="5" id="KW-0067">ATP-binding</keyword>
<dbReference type="AlphaFoldDB" id="A0A1F8FGM5"/>
<dbReference type="Gene3D" id="3.30.930.10">
    <property type="entry name" value="Bira Bifunctional Protein, Domain 2"/>
    <property type="match status" value="1"/>
</dbReference>
<dbReference type="PANTHER" id="PTHR11538:SF41">
    <property type="entry name" value="PHENYLALANINE--TRNA LIGASE, MITOCHONDRIAL"/>
    <property type="match status" value="1"/>
</dbReference>
<evidence type="ECO:0000259" key="12">
    <source>
        <dbReference type="PROSITE" id="PS51447"/>
    </source>
</evidence>
<comment type="catalytic activity">
    <reaction evidence="10">
        <text>tRNA(Phe) + L-phenylalanine + ATP = L-phenylalanyl-tRNA(Phe) + AMP + diphosphate + H(+)</text>
        <dbReference type="Rhea" id="RHEA:19413"/>
        <dbReference type="Rhea" id="RHEA-COMP:9668"/>
        <dbReference type="Rhea" id="RHEA-COMP:9699"/>
        <dbReference type="ChEBI" id="CHEBI:15378"/>
        <dbReference type="ChEBI" id="CHEBI:30616"/>
        <dbReference type="ChEBI" id="CHEBI:33019"/>
        <dbReference type="ChEBI" id="CHEBI:58095"/>
        <dbReference type="ChEBI" id="CHEBI:78442"/>
        <dbReference type="ChEBI" id="CHEBI:78531"/>
        <dbReference type="ChEBI" id="CHEBI:456215"/>
        <dbReference type="EC" id="6.1.1.20"/>
    </reaction>
</comment>
<dbReference type="PANTHER" id="PTHR11538">
    <property type="entry name" value="PHENYLALANYL-TRNA SYNTHETASE"/>
    <property type="match status" value="1"/>
</dbReference>
<dbReference type="GO" id="GO:0006432">
    <property type="term" value="P:phenylalanyl-tRNA aminoacylation"/>
    <property type="evidence" value="ECO:0007669"/>
    <property type="project" value="TreeGrafter"/>
</dbReference>
<proteinExistence type="inferred from homology"/>
<feature type="domain" description="FDX-ACB" evidence="12">
    <location>
        <begin position="286"/>
        <end position="380"/>
    </location>
</feature>
<name>A0A1F8FGM5_9BACT</name>
<dbReference type="EMBL" id="MGJT01000031">
    <property type="protein sequence ID" value="OGN11479.1"/>
    <property type="molecule type" value="Genomic_DNA"/>
</dbReference>
<dbReference type="EC" id="6.1.1.20" evidence="2"/>
<evidence type="ECO:0000256" key="1">
    <source>
        <dbReference type="ARBA" id="ARBA00008226"/>
    </source>
</evidence>
<evidence type="ECO:0000313" key="13">
    <source>
        <dbReference type="EMBL" id="OGN11479.1"/>
    </source>
</evidence>
<keyword evidence="4" id="KW-0547">Nucleotide-binding</keyword>
<evidence type="ECO:0000256" key="5">
    <source>
        <dbReference type="ARBA" id="ARBA00022840"/>
    </source>
</evidence>
<dbReference type="GO" id="GO:0000049">
    <property type="term" value="F:tRNA binding"/>
    <property type="evidence" value="ECO:0007669"/>
    <property type="project" value="InterPro"/>
</dbReference>
<reference evidence="13 14" key="1">
    <citation type="journal article" date="2016" name="Nat. Commun.">
        <title>Thousands of microbial genomes shed light on interconnected biogeochemical processes in an aquifer system.</title>
        <authorList>
            <person name="Anantharaman K."/>
            <person name="Brown C.T."/>
            <person name="Hug L.A."/>
            <person name="Sharon I."/>
            <person name="Castelle C.J."/>
            <person name="Probst A.J."/>
            <person name="Thomas B.C."/>
            <person name="Singh A."/>
            <person name="Wilkins M.J."/>
            <person name="Karaoz U."/>
            <person name="Brodie E.L."/>
            <person name="Williams K.H."/>
            <person name="Hubbard S.S."/>
            <person name="Banfield J.F."/>
        </authorList>
    </citation>
    <scope>NUCLEOTIDE SEQUENCE [LARGE SCALE GENOMIC DNA]</scope>
</reference>
<dbReference type="SMART" id="SM00896">
    <property type="entry name" value="FDX-ACB"/>
    <property type="match status" value="1"/>
</dbReference>
<dbReference type="Pfam" id="PF01409">
    <property type="entry name" value="tRNA-synt_2d"/>
    <property type="match status" value="1"/>
</dbReference>
<dbReference type="SUPFAM" id="SSF55681">
    <property type="entry name" value="Class II aaRS and biotin synthetases"/>
    <property type="match status" value="1"/>
</dbReference>
<gene>
    <name evidence="13" type="ORF">A3C71_02375</name>
</gene>
<evidence type="ECO:0000313" key="14">
    <source>
        <dbReference type="Proteomes" id="UP000178197"/>
    </source>
</evidence>
<evidence type="ECO:0000259" key="11">
    <source>
        <dbReference type="PROSITE" id="PS50862"/>
    </source>
</evidence>
<evidence type="ECO:0000256" key="2">
    <source>
        <dbReference type="ARBA" id="ARBA00012814"/>
    </source>
</evidence>
<evidence type="ECO:0000256" key="6">
    <source>
        <dbReference type="ARBA" id="ARBA00022917"/>
    </source>
</evidence>
<keyword evidence="8" id="KW-0030">Aminoacyl-tRNA synthetase</keyword>
<dbReference type="PROSITE" id="PS51447">
    <property type="entry name" value="FDX_ACB"/>
    <property type="match status" value="1"/>
</dbReference>
<evidence type="ECO:0000256" key="8">
    <source>
        <dbReference type="ARBA" id="ARBA00023146"/>
    </source>
</evidence>
<dbReference type="GO" id="GO:0005524">
    <property type="term" value="F:ATP binding"/>
    <property type="evidence" value="ECO:0007669"/>
    <property type="project" value="UniProtKB-KW"/>
</dbReference>
<keyword evidence="3" id="KW-0436">Ligase</keyword>
<evidence type="ECO:0000256" key="10">
    <source>
        <dbReference type="ARBA" id="ARBA00049255"/>
    </source>
</evidence>
<keyword evidence="6" id="KW-0648">Protein biosynthesis</keyword>
<evidence type="ECO:0000256" key="9">
    <source>
        <dbReference type="ARBA" id="ARBA00031194"/>
    </source>
</evidence>
<dbReference type="InterPro" id="IPR006195">
    <property type="entry name" value="aa-tRNA-synth_II"/>
</dbReference>
<dbReference type="InterPro" id="IPR005121">
    <property type="entry name" value="Fdx_antiC-bd"/>
</dbReference>
<accession>A0A1F8FGM5</accession>
<organism evidence="13 14">
    <name type="scientific">Candidatus Yanofskybacteria bacterium RIFCSPHIGHO2_02_FULL_43_15c</name>
    <dbReference type="NCBI Taxonomy" id="1802679"/>
    <lineage>
        <taxon>Bacteria</taxon>
        <taxon>Candidatus Yanofskyibacteriota</taxon>
    </lineage>
</organism>
<dbReference type="GO" id="GO:0005737">
    <property type="term" value="C:cytoplasm"/>
    <property type="evidence" value="ECO:0007669"/>
    <property type="project" value="TreeGrafter"/>
</dbReference>
<evidence type="ECO:0000256" key="7">
    <source>
        <dbReference type="ARBA" id="ARBA00022946"/>
    </source>
</evidence>
<dbReference type="GO" id="GO:0004826">
    <property type="term" value="F:phenylalanine-tRNA ligase activity"/>
    <property type="evidence" value="ECO:0007669"/>
    <property type="project" value="UniProtKB-EC"/>
</dbReference>